<organism evidence="11 12">
    <name type="scientific">Kribbella ginsengisoli</name>
    <dbReference type="NCBI Taxonomy" id="363865"/>
    <lineage>
        <taxon>Bacteria</taxon>
        <taxon>Bacillati</taxon>
        <taxon>Actinomycetota</taxon>
        <taxon>Actinomycetes</taxon>
        <taxon>Propionibacteriales</taxon>
        <taxon>Kribbellaceae</taxon>
        <taxon>Kribbella</taxon>
    </lineage>
</organism>
<evidence type="ECO:0000256" key="5">
    <source>
        <dbReference type="ARBA" id="ARBA00022741"/>
    </source>
</evidence>
<dbReference type="GO" id="GO:0005524">
    <property type="term" value="F:ATP binding"/>
    <property type="evidence" value="ECO:0007669"/>
    <property type="project" value="UniProtKB-KW"/>
</dbReference>
<dbReference type="InterPro" id="IPR003593">
    <property type="entry name" value="AAA+_ATPase"/>
</dbReference>
<dbReference type="RefSeq" id="WP_344850114.1">
    <property type="nucleotide sequence ID" value="NZ_BAABAA010000022.1"/>
</dbReference>
<dbReference type="InterPro" id="IPR050107">
    <property type="entry name" value="ABC_carbohydrate_import_ATPase"/>
</dbReference>
<comment type="similarity">
    <text evidence="2">Belongs to the ABC transporter superfamily. AI-2 autoinducer porter (TC 3.A.1.2.8) family.</text>
</comment>
<dbReference type="Proteomes" id="UP001501222">
    <property type="component" value="Unassembled WGS sequence"/>
</dbReference>
<proteinExistence type="inferred from homology"/>
<dbReference type="InterPro" id="IPR027417">
    <property type="entry name" value="P-loop_NTPase"/>
</dbReference>
<evidence type="ECO:0000259" key="10">
    <source>
        <dbReference type="PROSITE" id="PS50893"/>
    </source>
</evidence>
<evidence type="ECO:0000313" key="12">
    <source>
        <dbReference type="Proteomes" id="UP001501222"/>
    </source>
</evidence>
<dbReference type="CDD" id="cd03215">
    <property type="entry name" value="ABC_Carb_Monos_II"/>
    <property type="match status" value="1"/>
</dbReference>
<dbReference type="InterPro" id="IPR017871">
    <property type="entry name" value="ABC_transporter-like_CS"/>
</dbReference>
<comment type="function">
    <text evidence="7">Part of the ABC transporter complex LsrABCD involved in autoinducer 2 (AI-2) import. Responsible for energy coupling to the transport system.</text>
</comment>
<dbReference type="SMART" id="SM00382">
    <property type="entry name" value="AAA"/>
    <property type="match status" value="2"/>
</dbReference>
<dbReference type="PROSITE" id="PS50893">
    <property type="entry name" value="ABC_TRANSPORTER_2"/>
    <property type="match status" value="1"/>
</dbReference>
<dbReference type="Gene3D" id="3.40.50.300">
    <property type="entry name" value="P-loop containing nucleotide triphosphate hydrolases"/>
    <property type="match status" value="2"/>
</dbReference>
<evidence type="ECO:0000256" key="9">
    <source>
        <dbReference type="ARBA" id="ARBA00034076"/>
    </source>
</evidence>
<keyword evidence="6 11" id="KW-0067">ATP-binding</keyword>
<keyword evidence="12" id="KW-1185">Reference proteome</keyword>
<dbReference type="SUPFAM" id="SSF52540">
    <property type="entry name" value="P-loop containing nucleoside triphosphate hydrolases"/>
    <property type="match status" value="2"/>
</dbReference>
<dbReference type="EC" id="7.6.2.13" evidence="8"/>
<evidence type="ECO:0000313" key="11">
    <source>
        <dbReference type="EMBL" id="GAA3598215.1"/>
    </source>
</evidence>
<evidence type="ECO:0000256" key="4">
    <source>
        <dbReference type="ARBA" id="ARBA00019459"/>
    </source>
</evidence>
<name>A0ABP6Z723_9ACTN</name>
<evidence type="ECO:0000256" key="2">
    <source>
        <dbReference type="ARBA" id="ARBA00009404"/>
    </source>
</evidence>
<sequence>MGVPILRAGNCSKRFDGRLVLDRVGIEVWPGEVHALVGQNGSGKSTLIKILAGYHPPEPGGWLELNGEPASLPISHQVMSQRGVAFVHQDLGLNEAATVMENLGAGRYDRGALAPIGWRKRRRVVGQQLEESGLLGVRPETLVADLAPVDRTILAIVRAMSDLRQISGGLLVLDEPTANLPRDGIDRLFLAVGEITSRGSSVLFVSHNLDEVLAVSRRVTVLRDGKYAGTYETSRLTNETLSELILGFKLDKLYPSGERPTGALLARVARLSGQRLEPLTFEVRAGQIVGFTGLLGSGHDDLPYLLTGASPIAGGQISVGDKTEQAKTLTPRKAIQLGVVLVPADRTRDAVLGSATATENLTLPTLRRYFRRGRLRRHDEQQRTRQLCDTFEVKPADPGKPMNEFSGGNQQKLILAKWMETEPSVLVLHEPTHGVDVGSRKALFGQILEIARKGVGVVLCSTEHEDLVHLCDRLIILRRGRKVAELSGQDIGHEQVLELIYGPDRRVG</sequence>
<reference evidence="12" key="1">
    <citation type="journal article" date="2019" name="Int. J. Syst. Evol. Microbiol.">
        <title>The Global Catalogue of Microorganisms (GCM) 10K type strain sequencing project: providing services to taxonomists for standard genome sequencing and annotation.</title>
        <authorList>
            <consortium name="The Broad Institute Genomics Platform"/>
            <consortium name="The Broad Institute Genome Sequencing Center for Infectious Disease"/>
            <person name="Wu L."/>
            <person name="Ma J."/>
        </authorList>
    </citation>
    <scope>NUCLEOTIDE SEQUENCE [LARGE SCALE GENOMIC DNA]</scope>
    <source>
        <strain evidence="12">JCM 16928</strain>
    </source>
</reference>
<feature type="domain" description="ABC transporter" evidence="10">
    <location>
        <begin position="6"/>
        <end position="504"/>
    </location>
</feature>
<comment type="caution">
    <text evidence="11">The sequence shown here is derived from an EMBL/GenBank/DDBJ whole genome shotgun (WGS) entry which is preliminary data.</text>
</comment>
<dbReference type="InterPro" id="IPR003439">
    <property type="entry name" value="ABC_transporter-like_ATP-bd"/>
</dbReference>
<accession>A0ABP6Z723</accession>
<comment type="subunit">
    <text evidence="3">The complex is composed of two ATP-binding proteins (LsrA), two transmembrane proteins (LsrC and LsrD) and a solute-binding protein (LsrB).</text>
</comment>
<dbReference type="PANTHER" id="PTHR43790:SF2">
    <property type="entry name" value="AUTOINDUCER 2 IMPORT ATP-BINDING PROTEIN LSRA"/>
    <property type="match status" value="1"/>
</dbReference>
<evidence type="ECO:0000256" key="3">
    <source>
        <dbReference type="ARBA" id="ARBA00011262"/>
    </source>
</evidence>
<comment type="catalytic activity">
    <reaction evidence="9">
        <text>ATP + H2O + (2R,4S)-2-methyl-2,3,3,4-tetrahydroxytetrahydrofuran-[AI-2-binding protein]Side 1 = ADP + phosphate + (2R,4S)-2-methyl-2,3,3,4-tetrahydroxytetrahydrofuranSide 2 + [AI-2-binding protein]Side 1.</text>
        <dbReference type="EC" id="7.6.2.13"/>
    </reaction>
</comment>
<protein>
    <recommendedName>
        <fullName evidence="4">Autoinducer 2 import ATP-binding protein LsrA</fullName>
        <ecNumber evidence="8">7.6.2.13</ecNumber>
    </recommendedName>
</protein>
<evidence type="ECO:0000256" key="1">
    <source>
        <dbReference type="ARBA" id="ARBA00004417"/>
    </source>
</evidence>
<evidence type="ECO:0000256" key="8">
    <source>
        <dbReference type="ARBA" id="ARBA00023798"/>
    </source>
</evidence>
<gene>
    <name evidence="11" type="ORF">GCM10022235_82520</name>
</gene>
<comment type="subcellular location">
    <subcellularLocation>
        <location evidence="1">Cell inner membrane</location>
        <topology evidence="1">Peripheral membrane protein</topology>
    </subcellularLocation>
</comment>
<evidence type="ECO:0000256" key="6">
    <source>
        <dbReference type="ARBA" id="ARBA00022840"/>
    </source>
</evidence>
<evidence type="ECO:0000256" key="7">
    <source>
        <dbReference type="ARBA" id="ARBA00023747"/>
    </source>
</evidence>
<dbReference type="EMBL" id="BAABAA010000022">
    <property type="protein sequence ID" value="GAA3598215.1"/>
    <property type="molecule type" value="Genomic_DNA"/>
</dbReference>
<dbReference type="Pfam" id="PF00005">
    <property type="entry name" value="ABC_tran"/>
    <property type="match status" value="2"/>
</dbReference>
<dbReference type="PANTHER" id="PTHR43790">
    <property type="entry name" value="CARBOHYDRATE TRANSPORT ATP-BINDING PROTEIN MG119-RELATED"/>
    <property type="match status" value="1"/>
</dbReference>
<dbReference type="PROSITE" id="PS00211">
    <property type="entry name" value="ABC_TRANSPORTER_1"/>
    <property type="match status" value="1"/>
</dbReference>
<keyword evidence="5" id="KW-0547">Nucleotide-binding</keyword>